<reference evidence="10 11" key="1">
    <citation type="journal article" date="2019" name="New Phytol.">
        <title>Comparative genomics reveals unique wood-decay strategies and fruiting body development in the Schizophyllaceae.</title>
        <authorList>
            <person name="Almasi E."/>
            <person name="Sahu N."/>
            <person name="Krizsan K."/>
            <person name="Balint B."/>
            <person name="Kovacs G.M."/>
            <person name="Kiss B."/>
            <person name="Cseklye J."/>
            <person name="Drula E."/>
            <person name="Henrissat B."/>
            <person name="Nagy I."/>
            <person name="Chovatia M."/>
            <person name="Adam C."/>
            <person name="LaButti K."/>
            <person name="Lipzen A."/>
            <person name="Riley R."/>
            <person name="Grigoriev I.V."/>
            <person name="Nagy L.G."/>
        </authorList>
    </citation>
    <scope>NUCLEOTIDE SEQUENCE [LARGE SCALE GENOMIC DNA]</scope>
    <source>
        <strain evidence="10 11">NL-1724</strain>
    </source>
</reference>
<dbReference type="Pfam" id="PF01545">
    <property type="entry name" value="Cation_efflux"/>
    <property type="match status" value="1"/>
</dbReference>
<evidence type="ECO:0000259" key="9">
    <source>
        <dbReference type="Pfam" id="PF16916"/>
    </source>
</evidence>
<evidence type="ECO:0000256" key="5">
    <source>
        <dbReference type="ARBA" id="ARBA00023136"/>
    </source>
</evidence>
<dbReference type="SUPFAM" id="SSF161111">
    <property type="entry name" value="Cation efflux protein transmembrane domain-like"/>
    <property type="match status" value="1"/>
</dbReference>
<feature type="region of interest" description="Disordered" evidence="6">
    <location>
        <begin position="1"/>
        <end position="47"/>
    </location>
</feature>
<dbReference type="PANTHER" id="PTHR43840">
    <property type="entry name" value="MITOCHONDRIAL METAL TRANSPORTER 1-RELATED"/>
    <property type="match status" value="1"/>
</dbReference>
<keyword evidence="4 7" id="KW-1133">Transmembrane helix</keyword>
<sequence>MQRRPHSTQKKDGDVHDHEHEHGEHDHEHTHSHGLFSGHSHEDHTQEAEQLITALQRGDRGSRITIIGLLSNVGLTAVKGVAGWAMHSANAGHSLSDLLGDFVVLTCWRLSRKPTSERYPFGYAKWESVGTTTVSLLLIGGALGIGFHSYHLLLHALADAAATMPAGPMHTMLVNVTSVAPDVPEILVDDHSHGVDVNAAWFAALSIIAKEMLYRATKKVAVEENSSVLLANAVHHRSDVYGSAVALFAILGSWLWPALPLDPMGGLLVSVVILKQGFDLLLGSWNDLIDRGVSPTTRNSLRKTLEPLMVKSTPADSEIAALLDVKEIRARRAGSVMYVDLTAVVPGATTISGASSLEAKINETLKKAKKEVTDVRVRFEPEGQGRS</sequence>
<dbReference type="STRING" id="97359.A0A550CYQ9"/>
<dbReference type="SUPFAM" id="SSF160240">
    <property type="entry name" value="Cation efflux protein cytoplasmic domain-like"/>
    <property type="match status" value="1"/>
</dbReference>
<keyword evidence="11" id="KW-1185">Reference proteome</keyword>
<dbReference type="EMBL" id="VDMD01000001">
    <property type="protein sequence ID" value="TRM69934.1"/>
    <property type="molecule type" value="Genomic_DNA"/>
</dbReference>
<dbReference type="GO" id="GO:0098771">
    <property type="term" value="P:inorganic ion homeostasis"/>
    <property type="evidence" value="ECO:0007669"/>
    <property type="project" value="UniProtKB-ARBA"/>
</dbReference>
<dbReference type="OrthoDB" id="435980at2759"/>
<comment type="caution">
    <text evidence="10">The sequence shown here is derived from an EMBL/GenBank/DDBJ whole genome shotgun (WGS) entry which is preliminary data.</text>
</comment>
<organism evidence="10 11">
    <name type="scientific">Schizophyllum amplum</name>
    <dbReference type="NCBI Taxonomy" id="97359"/>
    <lineage>
        <taxon>Eukaryota</taxon>
        <taxon>Fungi</taxon>
        <taxon>Dikarya</taxon>
        <taxon>Basidiomycota</taxon>
        <taxon>Agaricomycotina</taxon>
        <taxon>Agaricomycetes</taxon>
        <taxon>Agaricomycetidae</taxon>
        <taxon>Agaricales</taxon>
        <taxon>Schizophyllaceae</taxon>
        <taxon>Schizophyllum</taxon>
    </lineage>
</organism>
<evidence type="ECO:0000256" key="2">
    <source>
        <dbReference type="ARBA" id="ARBA00022448"/>
    </source>
</evidence>
<name>A0A550CYQ9_9AGAR</name>
<dbReference type="InterPro" id="IPR050291">
    <property type="entry name" value="CDF_Transporter"/>
</dbReference>
<proteinExistence type="predicted"/>
<dbReference type="InterPro" id="IPR027469">
    <property type="entry name" value="Cation_efflux_TMD_sf"/>
</dbReference>
<keyword evidence="2" id="KW-0813">Transport</keyword>
<dbReference type="Proteomes" id="UP000320762">
    <property type="component" value="Unassembled WGS sequence"/>
</dbReference>
<dbReference type="Gene3D" id="3.30.70.1350">
    <property type="entry name" value="Cation efflux protein, cytoplasmic domain"/>
    <property type="match status" value="1"/>
</dbReference>
<evidence type="ECO:0000313" key="11">
    <source>
        <dbReference type="Proteomes" id="UP000320762"/>
    </source>
</evidence>
<dbReference type="Pfam" id="PF16916">
    <property type="entry name" value="ZT_dimer"/>
    <property type="match status" value="1"/>
</dbReference>
<evidence type="ECO:0000256" key="6">
    <source>
        <dbReference type="SAM" id="MobiDB-lite"/>
    </source>
</evidence>
<dbReference type="Gene3D" id="1.20.1510.10">
    <property type="entry name" value="Cation efflux protein transmembrane domain"/>
    <property type="match status" value="1"/>
</dbReference>
<evidence type="ECO:0000256" key="3">
    <source>
        <dbReference type="ARBA" id="ARBA00022692"/>
    </source>
</evidence>
<feature type="domain" description="Cation efflux protein cytoplasmic" evidence="9">
    <location>
        <begin position="322"/>
        <end position="382"/>
    </location>
</feature>
<gene>
    <name evidence="10" type="ORF">BD626DRAFT_392193</name>
</gene>
<dbReference type="InterPro" id="IPR058533">
    <property type="entry name" value="Cation_efflux_TM"/>
</dbReference>
<feature type="transmembrane region" description="Helical" evidence="7">
    <location>
        <begin position="240"/>
        <end position="259"/>
    </location>
</feature>
<dbReference type="PANTHER" id="PTHR43840:SF15">
    <property type="entry name" value="MITOCHONDRIAL METAL TRANSPORTER 1-RELATED"/>
    <property type="match status" value="1"/>
</dbReference>
<evidence type="ECO:0000256" key="7">
    <source>
        <dbReference type="SAM" id="Phobius"/>
    </source>
</evidence>
<evidence type="ECO:0000259" key="8">
    <source>
        <dbReference type="Pfam" id="PF01545"/>
    </source>
</evidence>
<keyword evidence="5 7" id="KW-0472">Membrane</keyword>
<evidence type="ECO:0000313" key="10">
    <source>
        <dbReference type="EMBL" id="TRM69934.1"/>
    </source>
</evidence>
<dbReference type="GO" id="GO:0030003">
    <property type="term" value="P:intracellular monoatomic cation homeostasis"/>
    <property type="evidence" value="ECO:0007669"/>
    <property type="project" value="UniProtKB-ARBA"/>
</dbReference>
<dbReference type="GO" id="GO:0016020">
    <property type="term" value="C:membrane"/>
    <property type="evidence" value="ECO:0007669"/>
    <property type="project" value="UniProtKB-SubCell"/>
</dbReference>
<comment type="subcellular location">
    <subcellularLocation>
        <location evidence="1">Membrane</location>
        <topology evidence="1">Multi-pass membrane protein</topology>
    </subcellularLocation>
</comment>
<feature type="compositionally biased region" description="Basic and acidic residues" evidence="6">
    <location>
        <begin position="9"/>
        <end position="31"/>
    </location>
</feature>
<accession>A0A550CYQ9</accession>
<dbReference type="InterPro" id="IPR027470">
    <property type="entry name" value="Cation_efflux_CTD"/>
</dbReference>
<dbReference type="GO" id="GO:0008324">
    <property type="term" value="F:monoatomic cation transmembrane transporter activity"/>
    <property type="evidence" value="ECO:0007669"/>
    <property type="project" value="InterPro"/>
</dbReference>
<keyword evidence="3 7" id="KW-0812">Transmembrane</keyword>
<evidence type="ECO:0000256" key="4">
    <source>
        <dbReference type="ARBA" id="ARBA00022989"/>
    </source>
</evidence>
<dbReference type="InterPro" id="IPR036837">
    <property type="entry name" value="Cation_efflux_CTD_sf"/>
</dbReference>
<feature type="domain" description="Cation efflux protein transmembrane" evidence="8">
    <location>
        <begin position="66"/>
        <end position="288"/>
    </location>
</feature>
<dbReference type="AlphaFoldDB" id="A0A550CYQ9"/>
<evidence type="ECO:0000256" key="1">
    <source>
        <dbReference type="ARBA" id="ARBA00004141"/>
    </source>
</evidence>
<protein>
    <submittedName>
        <fullName evidence="10">Cation efflux protein</fullName>
    </submittedName>
</protein>